<sequence>MLLIQRARRYSPHSEEKDWAILTEVGRLLGAEEVVSEDSFDTSLHSIQLLNTSLSKGNLSIDKPLILSMGRAPQTLDYLSTLEEKGVCVLNPTAGVRACQRRNIERVMRENHLPLPPSEGEKGYWLKRGDQSAETQEDVCYCANRAELNLAKERFQRRGIVDFIVQAHVEGDLIKFYGVEGTNFFRCFYPCDDGETKFGAELQNGISHHFSYSKEQLQHDAEQLSRLLQTPIYGGDAIIRADGTYVIIDFNDWPSYSRCRQEAAQAIVERVRQL</sequence>
<evidence type="ECO:0008006" key="3">
    <source>
        <dbReference type="Google" id="ProtNLM"/>
    </source>
</evidence>
<dbReference type="RefSeq" id="WP_155715748.1">
    <property type="nucleotide sequence ID" value="NZ_VVIQ01000004.1"/>
</dbReference>
<protein>
    <recommendedName>
        <fullName evidence="3">Glutathione synthase/Ribosomal protein S6 modification enzyme (Glutaminyl transferase)</fullName>
    </recommendedName>
</protein>
<dbReference type="EMBL" id="VVIQ01000004">
    <property type="protein sequence ID" value="MUL27688.1"/>
    <property type="molecule type" value="Genomic_DNA"/>
</dbReference>
<evidence type="ECO:0000313" key="2">
    <source>
        <dbReference type="Proteomes" id="UP000482295"/>
    </source>
</evidence>
<keyword evidence="2" id="KW-1185">Reference proteome</keyword>
<dbReference type="AlphaFoldDB" id="A0A7C9HDT9"/>
<organism evidence="1 2">
    <name type="scientific">Prevotella vespertina</name>
    <dbReference type="NCBI Taxonomy" id="2608404"/>
    <lineage>
        <taxon>Bacteria</taxon>
        <taxon>Pseudomonadati</taxon>
        <taxon>Bacteroidota</taxon>
        <taxon>Bacteroidia</taxon>
        <taxon>Bacteroidales</taxon>
        <taxon>Prevotellaceae</taxon>
        <taxon>Prevotella</taxon>
    </lineage>
</organism>
<comment type="caution">
    <text evidence="1">The sequence shown here is derived from an EMBL/GenBank/DDBJ whole genome shotgun (WGS) entry which is preliminary data.</text>
</comment>
<name>A0A7C9HDT9_9BACT</name>
<gene>
    <name evidence="1" type="ORF">F0475_05075</name>
</gene>
<dbReference type="Proteomes" id="UP000482295">
    <property type="component" value="Unassembled WGS sequence"/>
</dbReference>
<proteinExistence type="predicted"/>
<accession>A0A7C9HDT9</accession>
<evidence type="ECO:0000313" key="1">
    <source>
        <dbReference type="EMBL" id="MUL27688.1"/>
    </source>
</evidence>
<reference evidence="1 2" key="1">
    <citation type="submission" date="2019-09" db="EMBL/GenBank/DDBJ databases">
        <title>Prevotella A2879 sp. nov., isolated from an abscess of a patient.</title>
        <authorList>
            <person name="Buhl M."/>
            <person name="Oberhettinger P."/>
        </authorList>
    </citation>
    <scope>NUCLEOTIDE SEQUENCE [LARGE SCALE GENOMIC DNA]</scope>
    <source>
        <strain evidence="1 2">A2879</strain>
    </source>
</reference>